<protein>
    <submittedName>
        <fullName evidence="2">Uncharacterized protein</fullName>
    </submittedName>
</protein>
<feature type="region of interest" description="Disordered" evidence="1">
    <location>
        <begin position="171"/>
        <end position="219"/>
    </location>
</feature>
<dbReference type="AlphaFoldDB" id="A0A229XUQ5"/>
<reference evidence="2" key="1">
    <citation type="submission" date="2021-08" db="EMBL/GenBank/DDBJ databases">
        <title>Global Aspergillus fumigatus from environmental and clinical sources.</title>
        <authorList>
            <person name="Barber A."/>
            <person name="Sae-Ong T."/>
        </authorList>
    </citation>
    <scope>NUCLEOTIDE SEQUENCE</scope>
    <source>
        <strain evidence="2">NRZ-2016-071</strain>
    </source>
</reference>
<comment type="caution">
    <text evidence="2">The sequence shown here is derived from an EMBL/GenBank/DDBJ whole genome shotgun (WGS) entry which is preliminary data.</text>
</comment>
<evidence type="ECO:0000313" key="2">
    <source>
        <dbReference type="EMBL" id="KAH1895675.1"/>
    </source>
</evidence>
<accession>A0A229XUQ5</accession>
<evidence type="ECO:0000313" key="3">
    <source>
        <dbReference type="Proteomes" id="UP000813423"/>
    </source>
</evidence>
<feature type="compositionally biased region" description="Polar residues" evidence="1">
    <location>
        <begin position="122"/>
        <end position="134"/>
    </location>
</feature>
<dbReference type="EMBL" id="JAIBSC010000136">
    <property type="protein sequence ID" value="KAH1895675.1"/>
    <property type="molecule type" value="Genomic_DNA"/>
</dbReference>
<sequence>MANSLPSEVPYATQGDSVDNPILIDCGDINTVGQTPHGSVLPHFDDGPFQAVINRVESELPAVVESLYGAPSQEVLERYRSELGVIAESLYGTPSLNPIVTPESKADHSNPQGNHSLIIESQPRSESTARTGSPASPCPECLARGLQELSPVDVGVQTATPIRNEIPAYMDASTQTTPQHASEENQVGIPEALNSRKRKRDRFAPSSMPLRRSSRLRTG</sequence>
<gene>
    <name evidence="2" type="ORF">KXV57_001773</name>
</gene>
<organism evidence="2 3">
    <name type="scientific">Aspergillus fumigatus</name>
    <name type="common">Neosartorya fumigata</name>
    <dbReference type="NCBI Taxonomy" id="746128"/>
    <lineage>
        <taxon>Eukaryota</taxon>
        <taxon>Fungi</taxon>
        <taxon>Dikarya</taxon>
        <taxon>Ascomycota</taxon>
        <taxon>Pezizomycotina</taxon>
        <taxon>Eurotiomycetes</taxon>
        <taxon>Eurotiomycetidae</taxon>
        <taxon>Eurotiales</taxon>
        <taxon>Aspergillaceae</taxon>
        <taxon>Aspergillus</taxon>
        <taxon>Aspergillus subgen. Fumigati</taxon>
    </lineage>
</organism>
<proteinExistence type="predicted"/>
<evidence type="ECO:0000256" key="1">
    <source>
        <dbReference type="SAM" id="MobiDB-lite"/>
    </source>
</evidence>
<name>A0A229XUQ5_ASPFM</name>
<feature type="region of interest" description="Disordered" evidence="1">
    <location>
        <begin position="102"/>
        <end position="141"/>
    </location>
</feature>
<dbReference type="Proteomes" id="UP000813423">
    <property type="component" value="Unassembled WGS sequence"/>
</dbReference>